<evidence type="ECO:0000313" key="3">
    <source>
        <dbReference type="Proteomes" id="UP001189429"/>
    </source>
</evidence>
<name>A0ABN9VI46_9DINO</name>
<comment type="caution">
    <text evidence="2">The sequence shown here is derived from an EMBL/GenBank/DDBJ whole genome shotgun (WGS) entry which is preliminary data.</text>
</comment>
<keyword evidence="3" id="KW-1185">Reference proteome</keyword>
<accession>A0ABN9VI46</accession>
<organism evidence="2 3">
    <name type="scientific">Prorocentrum cordatum</name>
    <dbReference type="NCBI Taxonomy" id="2364126"/>
    <lineage>
        <taxon>Eukaryota</taxon>
        <taxon>Sar</taxon>
        <taxon>Alveolata</taxon>
        <taxon>Dinophyceae</taxon>
        <taxon>Prorocentrales</taxon>
        <taxon>Prorocentraceae</taxon>
        <taxon>Prorocentrum</taxon>
    </lineage>
</organism>
<gene>
    <name evidence="2" type="ORF">PCOR1329_LOCUS58247</name>
</gene>
<proteinExistence type="predicted"/>
<evidence type="ECO:0000313" key="2">
    <source>
        <dbReference type="EMBL" id="CAK0872912.1"/>
    </source>
</evidence>
<feature type="non-terminal residue" evidence="2">
    <location>
        <position position="1"/>
    </location>
</feature>
<dbReference type="Proteomes" id="UP001189429">
    <property type="component" value="Unassembled WGS sequence"/>
</dbReference>
<evidence type="ECO:0000256" key="1">
    <source>
        <dbReference type="SAM" id="MobiDB-lite"/>
    </source>
</evidence>
<reference evidence="2" key="1">
    <citation type="submission" date="2023-10" db="EMBL/GenBank/DDBJ databases">
        <authorList>
            <person name="Chen Y."/>
            <person name="Shah S."/>
            <person name="Dougan E. K."/>
            <person name="Thang M."/>
            <person name="Chan C."/>
        </authorList>
    </citation>
    <scope>NUCLEOTIDE SEQUENCE [LARGE SCALE GENOMIC DNA]</scope>
</reference>
<dbReference type="EMBL" id="CAUYUJ010017217">
    <property type="protein sequence ID" value="CAK0872912.1"/>
    <property type="molecule type" value="Genomic_DNA"/>
</dbReference>
<sequence length="557" mass="61972">VGAALFEDIEEYQPEDRQKLLKAKEDTQALAVLVSNAHTQYKQFDELAKRRKVGAEDSAVAVPGGSVEAAAQEEQRVVAQQEEEPQEKEAAAATTRRKATLQKLKDESKARLRAKGPAGSSARLATTKKDKDGDDAMGDGIFRMCEAHVAEKDNPKESMKDPFQGVSAVNVHTRNGSLVLISAHLLPKHGLGGADFDRVKSLTAVAQSITDPWATLADWNIPDAKMESINVTQKIGGGLLRPDVEVTCDKGKSSLIDYGVARAQPDATSKRTLKRQEAAGRKKESLESHLHDMFDEEPTEQETFYVIPLVMWQQVLRDGTPHFSSTEEMKANGDYLYHAREDHKVQEGAVTTMYGNWVSAVGSASLATSKLDEHQHHLYQGRKKQQPCKKELKVEVHHLRDMGWDEVFGKNITKSERGDYYMQLDTAENSTVDKLKDLFNTTERQDTFAQARGLTAQRQQFTRWAKQMWSSKPGALHRHVKDKAETRFELTINLERQAADPDTDPVDTTDQSMADLAQLWKEAQEEDLSELTVDQIDMILNSASDAKAMGFDGIGPG</sequence>
<protein>
    <submittedName>
        <fullName evidence="2">Uncharacterized protein</fullName>
    </submittedName>
</protein>
<feature type="compositionally biased region" description="Basic and acidic residues" evidence="1">
    <location>
        <begin position="274"/>
        <end position="286"/>
    </location>
</feature>
<feature type="non-terminal residue" evidence="2">
    <location>
        <position position="557"/>
    </location>
</feature>
<feature type="region of interest" description="Disordered" evidence="1">
    <location>
        <begin position="52"/>
        <end position="137"/>
    </location>
</feature>
<feature type="compositionally biased region" description="Low complexity" evidence="1">
    <location>
        <begin position="67"/>
        <end position="80"/>
    </location>
</feature>
<feature type="region of interest" description="Disordered" evidence="1">
    <location>
        <begin position="267"/>
        <end position="286"/>
    </location>
</feature>